<reference evidence="1" key="1">
    <citation type="submission" date="2021-03" db="EMBL/GenBank/DDBJ databases">
        <title>Whole genome shotgun sequence of Actinoplanes auranticolor NBRC 12245.</title>
        <authorList>
            <person name="Komaki H."/>
            <person name="Tamura T."/>
        </authorList>
    </citation>
    <scope>NUCLEOTIDE SEQUENCE</scope>
    <source>
        <strain evidence="1">NBRC 12245</strain>
    </source>
</reference>
<gene>
    <name evidence="1" type="ORF">Aau02nite_81680</name>
</gene>
<comment type="caution">
    <text evidence="1">The sequence shown here is derived from an EMBL/GenBank/DDBJ whole genome shotgun (WGS) entry which is preliminary data.</text>
</comment>
<organism evidence="1 2">
    <name type="scientific">Actinoplanes auranticolor</name>
    <dbReference type="NCBI Taxonomy" id="47988"/>
    <lineage>
        <taxon>Bacteria</taxon>
        <taxon>Bacillati</taxon>
        <taxon>Actinomycetota</taxon>
        <taxon>Actinomycetes</taxon>
        <taxon>Micromonosporales</taxon>
        <taxon>Micromonosporaceae</taxon>
        <taxon>Actinoplanes</taxon>
    </lineage>
</organism>
<sequence>MFALATDAAPGRPNEDFAVASTDLAVVVDGAGIPFGGCHHGVAWYAQQLGVHTLAALIGIPERPLTEGLAAGIAAVADLHRDTCDLTSPGTPCAAVGILRIGPARVDALALSDVSIVVDLDTGPEVTCDLSIEEISGTEPDAVAGMRFGTPEHVAALTALVKRQTATRNQANGWWVAAADPNAAQYARTASYPRSSTRRASAFSDGATRPVDQMAIHGWPEYLDLLDKVGPAGLIAQVRSIERNDPDGVRFPRTKRHDDASVAMWTAAQEPAV</sequence>
<dbReference type="RefSeq" id="WP_212993975.1">
    <property type="nucleotide sequence ID" value="NZ_BAABEA010000055.1"/>
</dbReference>
<protein>
    <recommendedName>
        <fullName evidence="3">Integrase</fullName>
    </recommendedName>
</protein>
<name>A0A919SUI7_9ACTN</name>
<dbReference type="Proteomes" id="UP000681340">
    <property type="component" value="Unassembled WGS sequence"/>
</dbReference>
<dbReference type="AlphaFoldDB" id="A0A919SUI7"/>
<accession>A0A919SUI7</accession>
<evidence type="ECO:0008006" key="3">
    <source>
        <dbReference type="Google" id="ProtNLM"/>
    </source>
</evidence>
<dbReference type="EMBL" id="BOQL01000076">
    <property type="protein sequence ID" value="GIM78605.1"/>
    <property type="molecule type" value="Genomic_DNA"/>
</dbReference>
<evidence type="ECO:0000313" key="1">
    <source>
        <dbReference type="EMBL" id="GIM78605.1"/>
    </source>
</evidence>
<keyword evidence="2" id="KW-1185">Reference proteome</keyword>
<evidence type="ECO:0000313" key="2">
    <source>
        <dbReference type="Proteomes" id="UP000681340"/>
    </source>
</evidence>
<proteinExistence type="predicted"/>